<comment type="caution">
    <text evidence="1">The sequence shown here is derived from an EMBL/GenBank/DDBJ whole genome shotgun (WGS) entry which is preliminary data.</text>
</comment>
<dbReference type="OrthoDB" id="9991317at2759"/>
<dbReference type="EMBL" id="CAJNOJ010000143">
    <property type="protein sequence ID" value="CAF1192144.1"/>
    <property type="molecule type" value="Genomic_DNA"/>
</dbReference>
<dbReference type="InterPro" id="IPR029044">
    <property type="entry name" value="Nucleotide-diphossugar_trans"/>
</dbReference>
<reference evidence="1" key="1">
    <citation type="submission" date="2021-02" db="EMBL/GenBank/DDBJ databases">
        <authorList>
            <person name="Nowell W R."/>
        </authorList>
    </citation>
    <scope>NUCLEOTIDE SEQUENCE</scope>
</reference>
<dbReference type="AlphaFoldDB" id="A0A814VZU4"/>
<dbReference type="Gene3D" id="3.90.550.10">
    <property type="entry name" value="Spore Coat Polysaccharide Biosynthesis Protein SpsA, Chain A"/>
    <property type="match status" value="1"/>
</dbReference>
<sequence>MVWRRMKFTKLDRIIDYLFTKFMRNKGCCMCLLLLFLQSLLIIHLQRKYDALYSLATIPHIDTFWHSNNDVSIIVPRQRTLVKFDRSFIIVTACARDVAKFLPEFRRNIEDIVSIFEDYRVLIGESDSKDATREYLTKWSVKNPKIQLYTYGNLTRTFSTRRTDRIAYCRNHLLTTAREKQWIPRAQFLLVVDIDVNGNSILSTDKFLTNFRYNLNQWGAMTASQTHLYYDIWALRSSIVDYDCWKAVNKYPRNSDIAQKIFIDVHRKPIPKNHPLIPVQSAFGGFAVYQTRYLQDCRYDSFDAEFSYGKCEHVIFNECVSRNGGRIFVNPAFQNSDGLL</sequence>
<organism evidence="1 2">
    <name type="scientific">Adineta ricciae</name>
    <name type="common">Rotifer</name>
    <dbReference type="NCBI Taxonomy" id="249248"/>
    <lineage>
        <taxon>Eukaryota</taxon>
        <taxon>Metazoa</taxon>
        <taxon>Spiralia</taxon>
        <taxon>Gnathifera</taxon>
        <taxon>Rotifera</taxon>
        <taxon>Eurotatoria</taxon>
        <taxon>Bdelloidea</taxon>
        <taxon>Adinetida</taxon>
        <taxon>Adinetidae</taxon>
        <taxon>Adineta</taxon>
    </lineage>
</organism>
<dbReference type="SUPFAM" id="SSF53448">
    <property type="entry name" value="Nucleotide-diphospho-sugar transferases"/>
    <property type="match status" value="1"/>
</dbReference>
<gene>
    <name evidence="1" type="ORF">EDS130_LOCUS24872</name>
</gene>
<accession>A0A814VZU4</accession>
<dbReference type="Proteomes" id="UP000663852">
    <property type="component" value="Unassembled WGS sequence"/>
</dbReference>
<evidence type="ECO:0000313" key="1">
    <source>
        <dbReference type="EMBL" id="CAF1192144.1"/>
    </source>
</evidence>
<name>A0A814VZU4_ADIRI</name>
<protein>
    <submittedName>
        <fullName evidence="1">Uncharacterized protein</fullName>
    </submittedName>
</protein>
<evidence type="ECO:0000313" key="2">
    <source>
        <dbReference type="Proteomes" id="UP000663852"/>
    </source>
</evidence>
<proteinExistence type="predicted"/>